<evidence type="ECO:0000313" key="2">
    <source>
        <dbReference type="Proteomes" id="UP000178227"/>
    </source>
</evidence>
<name>A0A1F8GBK2_9BACT</name>
<gene>
    <name evidence="1" type="ORF">A2918_01315</name>
</gene>
<accession>A0A1F8GBK2</accession>
<evidence type="ECO:0000313" key="1">
    <source>
        <dbReference type="EMBL" id="OGN22762.1"/>
    </source>
</evidence>
<organism evidence="1 2">
    <name type="scientific">Candidatus Yanofskybacteria bacterium RIFCSPLOWO2_01_FULL_42_49</name>
    <dbReference type="NCBI Taxonomy" id="1802694"/>
    <lineage>
        <taxon>Bacteria</taxon>
        <taxon>Candidatus Yanofskyibacteriota</taxon>
    </lineage>
</organism>
<dbReference type="AlphaFoldDB" id="A0A1F8GBK2"/>
<dbReference type="EMBL" id="MGKI01000008">
    <property type="protein sequence ID" value="OGN22762.1"/>
    <property type="molecule type" value="Genomic_DNA"/>
</dbReference>
<dbReference type="Proteomes" id="UP000178227">
    <property type="component" value="Unassembled WGS sequence"/>
</dbReference>
<proteinExistence type="predicted"/>
<comment type="caution">
    <text evidence="1">The sequence shown here is derived from an EMBL/GenBank/DDBJ whole genome shotgun (WGS) entry which is preliminary data.</text>
</comment>
<sequence>MDIYDTKNPLKPVIEAAPAAMLVQSRIPQKSFVFLLEENLSRAKSKSQTKLFFGVASVSERQRDGFLWSEIFDKMSSNLFV</sequence>
<reference evidence="1 2" key="1">
    <citation type="journal article" date="2016" name="Nat. Commun.">
        <title>Thousands of microbial genomes shed light on interconnected biogeochemical processes in an aquifer system.</title>
        <authorList>
            <person name="Anantharaman K."/>
            <person name="Brown C.T."/>
            <person name="Hug L.A."/>
            <person name="Sharon I."/>
            <person name="Castelle C.J."/>
            <person name="Probst A.J."/>
            <person name="Thomas B.C."/>
            <person name="Singh A."/>
            <person name="Wilkins M.J."/>
            <person name="Karaoz U."/>
            <person name="Brodie E.L."/>
            <person name="Williams K.H."/>
            <person name="Hubbard S.S."/>
            <person name="Banfield J.F."/>
        </authorList>
    </citation>
    <scope>NUCLEOTIDE SEQUENCE [LARGE SCALE GENOMIC DNA]</scope>
</reference>
<protein>
    <submittedName>
        <fullName evidence="1">Uncharacterized protein</fullName>
    </submittedName>
</protein>